<reference evidence="11 12" key="1">
    <citation type="submission" date="2018-10" db="EMBL/GenBank/DDBJ databases">
        <title>Genomic Encyclopedia of Type Strains, Phase IV (KMG-IV): sequencing the most valuable type-strain genomes for metagenomic binning, comparative biology and taxonomic classification.</title>
        <authorList>
            <person name="Goeker M."/>
        </authorList>
    </citation>
    <scope>NUCLEOTIDE SEQUENCE [LARGE SCALE GENOMIC DNA]</scope>
    <source>
        <strain evidence="11 12">DSM 22653</strain>
    </source>
</reference>
<keyword evidence="7" id="KW-0067">ATP-binding</keyword>
<evidence type="ECO:0000256" key="8">
    <source>
        <dbReference type="ARBA" id="ARBA00023012"/>
    </source>
</evidence>
<protein>
    <recommendedName>
        <fullName evidence="2">histidine kinase</fullName>
        <ecNumber evidence="2">2.7.13.3</ecNumber>
    </recommendedName>
</protein>
<keyword evidence="4" id="KW-0808">Transferase</keyword>
<evidence type="ECO:0000256" key="1">
    <source>
        <dbReference type="ARBA" id="ARBA00000085"/>
    </source>
</evidence>
<dbReference type="InterPro" id="IPR050736">
    <property type="entry name" value="Sensor_HK_Regulatory"/>
</dbReference>
<evidence type="ECO:0000313" key="12">
    <source>
        <dbReference type="Proteomes" id="UP000267019"/>
    </source>
</evidence>
<dbReference type="GO" id="GO:0005524">
    <property type="term" value="F:ATP binding"/>
    <property type="evidence" value="ECO:0007669"/>
    <property type="project" value="UniProtKB-KW"/>
</dbReference>
<evidence type="ECO:0000256" key="9">
    <source>
        <dbReference type="SAM" id="Phobius"/>
    </source>
</evidence>
<dbReference type="EMBL" id="RBIJ01000001">
    <property type="protein sequence ID" value="RKQ88518.1"/>
    <property type="molecule type" value="Genomic_DNA"/>
</dbReference>
<keyword evidence="5" id="KW-0547">Nucleotide-binding</keyword>
<dbReference type="SMART" id="SM00387">
    <property type="entry name" value="HATPase_c"/>
    <property type="match status" value="1"/>
</dbReference>
<dbReference type="Pfam" id="PF02518">
    <property type="entry name" value="HATPase_c"/>
    <property type="match status" value="1"/>
</dbReference>
<feature type="transmembrane region" description="Helical" evidence="9">
    <location>
        <begin position="7"/>
        <end position="24"/>
    </location>
</feature>
<keyword evidence="9" id="KW-1133">Transmembrane helix</keyword>
<gene>
    <name evidence="11" type="ORF">C7438_0151</name>
</gene>
<dbReference type="InterPro" id="IPR003594">
    <property type="entry name" value="HATPase_dom"/>
</dbReference>
<keyword evidence="6 11" id="KW-0418">Kinase</keyword>
<evidence type="ECO:0000256" key="4">
    <source>
        <dbReference type="ARBA" id="ARBA00022679"/>
    </source>
</evidence>
<evidence type="ECO:0000313" key="11">
    <source>
        <dbReference type="EMBL" id="RKQ88518.1"/>
    </source>
</evidence>
<organism evidence="11 12">
    <name type="scientific">Brockia lithotrophica</name>
    <dbReference type="NCBI Taxonomy" id="933949"/>
    <lineage>
        <taxon>Bacteria</taxon>
        <taxon>Bacillati</taxon>
        <taxon>Bacillota</taxon>
        <taxon>Bacilli</taxon>
        <taxon>Bacillales</taxon>
        <taxon>Bacillales Family X. Incertae Sedis</taxon>
        <taxon>Brockia</taxon>
    </lineage>
</organism>
<dbReference type="CDD" id="cd00075">
    <property type="entry name" value="HATPase"/>
    <property type="match status" value="1"/>
</dbReference>
<dbReference type="Gene3D" id="1.10.287.130">
    <property type="match status" value="1"/>
</dbReference>
<dbReference type="SMART" id="SM00388">
    <property type="entry name" value="HisKA"/>
    <property type="match status" value="1"/>
</dbReference>
<dbReference type="PRINTS" id="PR00344">
    <property type="entry name" value="BCTRLSENSOR"/>
</dbReference>
<feature type="transmembrane region" description="Helical" evidence="9">
    <location>
        <begin position="87"/>
        <end position="103"/>
    </location>
</feature>
<dbReference type="InterPro" id="IPR036097">
    <property type="entry name" value="HisK_dim/P_sf"/>
</dbReference>
<accession>A0A660L522</accession>
<dbReference type="PANTHER" id="PTHR43711">
    <property type="entry name" value="TWO-COMPONENT HISTIDINE KINASE"/>
    <property type="match status" value="1"/>
</dbReference>
<dbReference type="InterPro" id="IPR003661">
    <property type="entry name" value="HisK_dim/P_dom"/>
</dbReference>
<keyword evidence="3" id="KW-0597">Phosphoprotein</keyword>
<dbReference type="InterPro" id="IPR004358">
    <property type="entry name" value="Sig_transdc_His_kin-like_C"/>
</dbReference>
<dbReference type="AlphaFoldDB" id="A0A660L522"/>
<dbReference type="PROSITE" id="PS50109">
    <property type="entry name" value="HIS_KIN"/>
    <property type="match status" value="1"/>
</dbReference>
<keyword evidence="8" id="KW-0902">Two-component regulatory system</keyword>
<dbReference type="Gene3D" id="3.30.565.10">
    <property type="entry name" value="Histidine kinase-like ATPase, C-terminal domain"/>
    <property type="match status" value="1"/>
</dbReference>
<sequence length="440" mass="48832">MELLRDGVAFFGAAVFFWWGYRILLEALSPLGETKRGSGALVRFSVEVLSVAWVVVSFSTMSRWSFPSGAEYSLFLPYVVAMTTRRFPILLVSSLFPILYFFGSPVGEALVLGLVGAFSGYLGKGGGIDVRSPFRLDGLLLLAAAFFAYALVWLGGRVGPLRDVFSVRPPSPLPLWMGFALVVFAAAWLFDVHAERLHVFPSRESARERRPFVAVFAHELKNSLAVLRGYLQLNARAMPAAQQKLLLSEVDRAQLLAEELLDLYVPKPLQRKDVDPVTLLTEVHELMRPYANQAEVYLALRYQSFHEKACALDARRVHQALVNVIKNAIEVSPPGGTVTLELRKEGEYVVFSVADEGPGIPEPQRAHVFDPFWSNKAGGTGIGLFLTHRIVVAHGGKIEIEERNPHGTIFRLVFPCRAHTALESEAFDAYGRETPEDLSF</sequence>
<proteinExistence type="predicted"/>
<dbReference type="InterPro" id="IPR005467">
    <property type="entry name" value="His_kinase_dom"/>
</dbReference>
<evidence type="ECO:0000256" key="2">
    <source>
        <dbReference type="ARBA" id="ARBA00012438"/>
    </source>
</evidence>
<evidence type="ECO:0000256" key="3">
    <source>
        <dbReference type="ARBA" id="ARBA00022553"/>
    </source>
</evidence>
<evidence type="ECO:0000256" key="6">
    <source>
        <dbReference type="ARBA" id="ARBA00022777"/>
    </source>
</evidence>
<evidence type="ECO:0000256" key="5">
    <source>
        <dbReference type="ARBA" id="ARBA00022741"/>
    </source>
</evidence>
<dbReference type="SUPFAM" id="SSF47384">
    <property type="entry name" value="Homodimeric domain of signal transducing histidine kinase"/>
    <property type="match status" value="1"/>
</dbReference>
<dbReference type="Pfam" id="PF00512">
    <property type="entry name" value="HisKA"/>
    <property type="match status" value="1"/>
</dbReference>
<dbReference type="GO" id="GO:0000155">
    <property type="term" value="F:phosphorelay sensor kinase activity"/>
    <property type="evidence" value="ECO:0007669"/>
    <property type="project" value="InterPro"/>
</dbReference>
<dbReference type="Proteomes" id="UP000267019">
    <property type="component" value="Unassembled WGS sequence"/>
</dbReference>
<evidence type="ECO:0000259" key="10">
    <source>
        <dbReference type="PROSITE" id="PS50109"/>
    </source>
</evidence>
<dbReference type="EC" id="2.7.13.3" evidence="2"/>
<feature type="transmembrane region" description="Helical" evidence="9">
    <location>
        <begin position="175"/>
        <end position="194"/>
    </location>
</feature>
<keyword evidence="9" id="KW-0812">Transmembrane</keyword>
<dbReference type="CDD" id="cd00082">
    <property type="entry name" value="HisKA"/>
    <property type="match status" value="1"/>
</dbReference>
<evidence type="ECO:0000256" key="7">
    <source>
        <dbReference type="ARBA" id="ARBA00022840"/>
    </source>
</evidence>
<dbReference type="InterPro" id="IPR036890">
    <property type="entry name" value="HATPase_C_sf"/>
</dbReference>
<comment type="catalytic activity">
    <reaction evidence="1">
        <text>ATP + protein L-histidine = ADP + protein N-phospho-L-histidine.</text>
        <dbReference type="EC" id="2.7.13.3"/>
    </reaction>
</comment>
<comment type="caution">
    <text evidence="11">The sequence shown here is derived from an EMBL/GenBank/DDBJ whole genome shotgun (WGS) entry which is preliminary data.</text>
</comment>
<dbReference type="PANTHER" id="PTHR43711:SF1">
    <property type="entry name" value="HISTIDINE KINASE 1"/>
    <property type="match status" value="1"/>
</dbReference>
<keyword evidence="9" id="KW-0472">Membrane</keyword>
<feature type="domain" description="Histidine kinase" evidence="10">
    <location>
        <begin position="215"/>
        <end position="418"/>
    </location>
</feature>
<keyword evidence="12" id="KW-1185">Reference proteome</keyword>
<feature type="transmembrane region" description="Helical" evidence="9">
    <location>
        <begin position="138"/>
        <end position="155"/>
    </location>
</feature>
<feature type="transmembrane region" description="Helical" evidence="9">
    <location>
        <begin position="44"/>
        <end position="66"/>
    </location>
</feature>
<dbReference type="SUPFAM" id="SSF55874">
    <property type="entry name" value="ATPase domain of HSP90 chaperone/DNA topoisomerase II/histidine kinase"/>
    <property type="match status" value="1"/>
</dbReference>
<name>A0A660L522_9BACL</name>